<dbReference type="Gene3D" id="1.25.40.20">
    <property type="entry name" value="Ankyrin repeat-containing domain"/>
    <property type="match status" value="4"/>
</dbReference>
<dbReference type="Proteomes" id="UP001165289">
    <property type="component" value="Unassembled WGS sequence"/>
</dbReference>
<proteinExistence type="predicted"/>
<organism evidence="4 5">
    <name type="scientific">Oopsacas minuta</name>
    <dbReference type="NCBI Taxonomy" id="111878"/>
    <lineage>
        <taxon>Eukaryota</taxon>
        <taxon>Metazoa</taxon>
        <taxon>Porifera</taxon>
        <taxon>Hexactinellida</taxon>
        <taxon>Hexasterophora</taxon>
        <taxon>Lyssacinosida</taxon>
        <taxon>Leucopsacidae</taxon>
        <taxon>Oopsacas</taxon>
    </lineage>
</organism>
<reference evidence="4 5" key="1">
    <citation type="journal article" date="2023" name="BMC Biol.">
        <title>The compact genome of the sponge Oopsacas minuta (Hexactinellida) is lacking key metazoan core genes.</title>
        <authorList>
            <person name="Santini S."/>
            <person name="Schenkelaars Q."/>
            <person name="Jourda C."/>
            <person name="Duchesne M."/>
            <person name="Belahbib H."/>
            <person name="Rocher C."/>
            <person name="Selva M."/>
            <person name="Riesgo A."/>
            <person name="Vervoort M."/>
            <person name="Leys S.P."/>
            <person name="Kodjabachian L."/>
            <person name="Le Bivic A."/>
            <person name="Borchiellini C."/>
            <person name="Claverie J.M."/>
            <person name="Renard E."/>
        </authorList>
    </citation>
    <scope>NUCLEOTIDE SEQUENCE [LARGE SCALE GENOMIC DNA]</scope>
    <source>
        <strain evidence="4">SPO-2</strain>
    </source>
</reference>
<keyword evidence="1" id="KW-0677">Repeat</keyword>
<dbReference type="AlphaFoldDB" id="A0AAV7JEI2"/>
<dbReference type="PANTHER" id="PTHR24198">
    <property type="entry name" value="ANKYRIN REPEAT AND PROTEIN KINASE DOMAIN-CONTAINING PROTEIN"/>
    <property type="match status" value="1"/>
</dbReference>
<keyword evidence="2 3" id="KW-0040">ANK repeat</keyword>
<dbReference type="SUPFAM" id="SSF48403">
    <property type="entry name" value="Ankyrin repeat"/>
    <property type="match status" value="1"/>
</dbReference>
<protein>
    <submittedName>
        <fullName evidence="4">Uncharacterized protein</fullName>
    </submittedName>
</protein>
<accession>A0AAV7JEI2</accession>
<dbReference type="Pfam" id="PF12796">
    <property type="entry name" value="Ank_2"/>
    <property type="match status" value="3"/>
</dbReference>
<dbReference type="InterPro" id="IPR036770">
    <property type="entry name" value="Ankyrin_rpt-contain_sf"/>
</dbReference>
<dbReference type="PRINTS" id="PR01415">
    <property type="entry name" value="ANKYRIN"/>
</dbReference>
<dbReference type="PROSITE" id="PS50297">
    <property type="entry name" value="ANK_REP_REGION"/>
    <property type="match status" value="5"/>
</dbReference>
<feature type="repeat" description="ANK" evidence="3">
    <location>
        <begin position="39"/>
        <end position="71"/>
    </location>
</feature>
<feature type="repeat" description="ANK" evidence="3">
    <location>
        <begin position="238"/>
        <end position="270"/>
    </location>
</feature>
<dbReference type="SMART" id="SM00248">
    <property type="entry name" value="ANK"/>
    <property type="match status" value="9"/>
</dbReference>
<dbReference type="PANTHER" id="PTHR24198:SF165">
    <property type="entry name" value="ANKYRIN REPEAT-CONTAINING PROTEIN-RELATED"/>
    <property type="match status" value="1"/>
</dbReference>
<sequence>MDLSKDQLEKQLRETSRSGTVSDITKLLETTDITSQDSEGFTALHYAAAGNNIPVLKLLVAKGAKVNSVSKNGCTPLYVASQSGYIDTVNELIESKADVDITTKSTKHTALLVAAEFGYNSVIKKLLLSGANIHHNMNKGFTALHISAQHGQTETIQLLLQEGCNINSQTESKWTPLMVAIWNEQYQAAEELKNNGANIHLKNQAGNTVLALAAVKHTHLVKLCLSAGCDVNTQEYELNWTPLHVASATGKQDVVKTLLTHAANVNIPDRRGNTPLHLAAHQGYRNVVATLFDAGADIFALNAGNLTCLDIAKERMYIEIVRDLIANIERVNYKHVTGHPWS</sequence>
<dbReference type="InterPro" id="IPR002110">
    <property type="entry name" value="Ankyrin_rpt"/>
</dbReference>
<keyword evidence="5" id="KW-1185">Reference proteome</keyword>
<feature type="repeat" description="ANK" evidence="3">
    <location>
        <begin position="271"/>
        <end position="303"/>
    </location>
</feature>
<gene>
    <name evidence="4" type="ORF">LOD99_12215</name>
</gene>
<evidence type="ECO:0000256" key="3">
    <source>
        <dbReference type="PROSITE-ProRule" id="PRU00023"/>
    </source>
</evidence>
<evidence type="ECO:0000313" key="5">
    <source>
        <dbReference type="Proteomes" id="UP001165289"/>
    </source>
</evidence>
<comment type="caution">
    <text evidence="4">The sequence shown here is derived from an EMBL/GenBank/DDBJ whole genome shotgun (WGS) entry which is preliminary data.</text>
</comment>
<feature type="repeat" description="ANK" evidence="3">
    <location>
        <begin position="139"/>
        <end position="171"/>
    </location>
</feature>
<evidence type="ECO:0000256" key="2">
    <source>
        <dbReference type="ARBA" id="ARBA00023043"/>
    </source>
</evidence>
<dbReference type="EMBL" id="JAKMXF010000343">
    <property type="protein sequence ID" value="KAI6647218.1"/>
    <property type="molecule type" value="Genomic_DNA"/>
</dbReference>
<dbReference type="PROSITE" id="PS50088">
    <property type="entry name" value="ANK_REPEAT"/>
    <property type="match status" value="5"/>
</dbReference>
<evidence type="ECO:0000256" key="1">
    <source>
        <dbReference type="ARBA" id="ARBA00022737"/>
    </source>
</evidence>
<name>A0AAV7JEI2_9METZ</name>
<feature type="repeat" description="ANK" evidence="3">
    <location>
        <begin position="72"/>
        <end position="104"/>
    </location>
</feature>
<evidence type="ECO:0000313" key="4">
    <source>
        <dbReference type="EMBL" id="KAI6647218.1"/>
    </source>
</evidence>